<accession>A0A9E8S8U2</accession>
<dbReference type="EMBL" id="CP113089">
    <property type="protein sequence ID" value="WAB80796.1"/>
    <property type="molecule type" value="Genomic_DNA"/>
</dbReference>
<name>A0A9E8S8U2_9MICO</name>
<dbReference type="AlphaFoldDB" id="A0A9E8S8U2"/>
<evidence type="ECO:0000313" key="2">
    <source>
        <dbReference type="Proteomes" id="UP001164706"/>
    </source>
</evidence>
<dbReference type="InterPro" id="IPR000836">
    <property type="entry name" value="PRTase_dom"/>
</dbReference>
<gene>
    <name evidence="1" type="ORF">OVN18_09480</name>
</gene>
<evidence type="ECO:0000313" key="1">
    <source>
        <dbReference type="EMBL" id="WAB80796.1"/>
    </source>
</evidence>
<dbReference type="Proteomes" id="UP001164706">
    <property type="component" value="Chromosome"/>
</dbReference>
<sequence length="250" mass="27231">MHELPSQPISFVDGDELAQMILPPIPDHVVCRWCRGLLAGNVDSCFNCVENAAALDGVLQPVVPISLYSKPSALRDWLTFYKDDGDTLADPAAGRAVSRIVGSFFASSSDWLRDLEIDGCMVVPSTIRKPPHPLAVLLEATGVVNYPTLGGLRRTTSALGHNRPNRLAFEADGDLAERSVLLIDDVYTSGARAQSAAFALRSVGANVAALVVVGRRYNPNYSRDSQTVFERQRSVAFDWTAAARLDFRRT</sequence>
<proteinExistence type="predicted"/>
<dbReference type="CDD" id="cd06223">
    <property type="entry name" value="PRTases_typeI"/>
    <property type="match status" value="1"/>
</dbReference>
<dbReference type="Gene3D" id="3.40.50.2020">
    <property type="match status" value="1"/>
</dbReference>
<reference evidence="1" key="1">
    <citation type="submission" date="2022-11" db="EMBL/GenBank/DDBJ databases">
        <title>Description of Microcella daejonensis nov. sp, isolated from riverside soil.</title>
        <authorList>
            <person name="Molina K.M."/>
            <person name="Kim S.B."/>
        </authorList>
    </citation>
    <scope>NUCLEOTIDE SEQUENCE</scope>
    <source>
        <strain evidence="1">MMS21-STM12</strain>
    </source>
</reference>
<protein>
    <submittedName>
        <fullName evidence="1">Uncharacterized protein</fullName>
    </submittedName>
</protein>
<dbReference type="KEGG" id="mdb:OVN18_09480"/>
<dbReference type="SUPFAM" id="SSF53271">
    <property type="entry name" value="PRTase-like"/>
    <property type="match status" value="1"/>
</dbReference>
<dbReference type="RefSeq" id="WP_267780500.1">
    <property type="nucleotide sequence ID" value="NZ_CP113089.1"/>
</dbReference>
<dbReference type="InterPro" id="IPR029057">
    <property type="entry name" value="PRTase-like"/>
</dbReference>
<organism evidence="1 2">
    <name type="scientific">Microcella daejeonensis</name>
    <dbReference type="NCBI Taxonomy" id="2994971"/>
    <lineage>
        <taxon>Bacteria</taxon>
        <taxon>Bacillati</taxon>
        <taxon>Actinomycetota</taxon>
        <taxon>Actinomycetes</taxon>
        <taxon>Micrococcales</taxon>
        <taxon>Microbacteriaceae</taxon>
        <taxon>Microcella</taxon>
    </lineage>
</organism>
<keyword evidence="2" id="KW-1185">Reference proteome</keyword>